<dbReference type="EMBL" id="CAJVQA010000174">
    <property type="protein sequence ID" value="CAG8460270.1"/>
    <property type="molecule type" value="Genomic_DNA"/>
</dbReference>
<gene>
    <name evidence="7" type="ORF">CPELLU_LOCUS591</name>
</gene>
<dbReference type="SUPFAM" id="SSF50249">
    <property type="entry name" value="Nucleic acid-binding proteins"/>
    <property type="match status" value="1"/>
</dbReference>
<dbReference type="InterPro" id="IPR031327">
    <property type="entry name" value="MCM"/>
</dbReference>
<dbReference type="InterPro" id="IPR027417">
    <property type="entry name" value="P-loop_NTPase"/>
</dbReference>
<reference evidence="7" key="1">
    <citation type="submission" date="2021-06" db="EMBL/GenBank/DDBJ databases">
        <authorList>
            <person name="Kallberg Y."/>
            <person name="Tangrot J."/>
            <person name="Rosling A."/>
        </authorList>
    </citation>
    <scope>NUCLEOTIDE SEQUENCE</scope>
    <source>
        <strain evidence="7">FL966</strain>
    </source>
</reference>
<evidence type="ECO:0000256" key="1">
    <source>
        <dbReference type="ARBA" id="ARBA00022741"/>
    </source>
</evidence>
<accession>A0A9N8VMQ8</accession>
<comment type="caution">
    <text evidence="7">The sequence shown here is derived from an EMBL/GenBank/DDBJ whole genome shotgun (WGS) entry which is preliminary data.</text>
</comment>
<dbReference type="Gene3D" id="2.40.50.140">
    <property type="entry name" value="Nucleic acid-binding proteins"/>
    <property type="match status" value="1"/>
</dbReference>
<dbReference type="Pfam" id="PF00493">
    <property type="entry name" value="MCM"/>
    <property type="match status" value="1"/>
</dbReference>
<dbReference type="GO" id="GO:0043596">
    <property type="term" value="C:nuclear replication fork"/>
    <property type="evidence" value="ECO:0007669"/>
    <property type="project" value="UniProtKB-ARBA"/>
</dbReference>
<dbReference type="Pfam" id="PF17855">
    <property type="entry name" value="MCM_lid"/>
    <property type="match status" value="1"/>
</dbReference>
<keyword evidence="3 4" id="KW-0238">DNA-binding</keyword>
<evidence type="ECO:0000256" key="3">
    <source>
        <dbReference type="ARBA" id="ARBA00023125"/>
    </source>
</evidence>
<evidence type="ECO:0000259" key="6">
    <source>
        <dbReference type="PROSITE" id="PS50051"/>
    </source>
</evidence>
<dbReference type="GO" id="GO:0017116">
    <property type="term" value="F:single-stranded DNA helicase activity"/>
    <property type="evidence" value="ECO:0007669"/>
    <property type="project" value="TreeGrafter"/>
</dbReference>
<dbReference type="PANTHER" id="PTHR11630:SF47">
    <property type="entry name" value="DNA HELICASE MCM8"/>
    <property type="match status" value="1"/>
</dbReference>
<dbReference type="GO" id="GO:0003697">
    <property type="term" value="F:single-stranded DNA binding"/>
    <property type="evidence" value="ECO:0007669"/>
    <property type="project" value="TreeGrafter"/>
</dbReference>
<dbReference type="PROSITE" id="PS50051">
    <property type="entry name" value="MCM_2"/>
    <property type="match status" value="1"/>
</dbReference>
<dbReference type="InterPro" id="IPR033762">
    <property type="entry name" value="MCM_OB"/>
</dbReference>
<evidence type="ECO:0000313" key="8">
    <source>
        <dbReference type="Proteomes" id="UP000789759"/>
    </source>
</evidence>
<evidence type="ECO:0000313" key="7">
    <source>
        <dbReference type="EMBL" id="CAG8460270.1"/>
    </source>
</evidence>
<dbReference type="InterPro" id="IPR041562">
    <property type="entry name" value="MCM_lid"/>
</dbReference>
<feature type="region of interest" description="Disordered" evidence="5">
    <location>
        <begin position="1"/>
        <end position="34"/>
    </location>
</feature>
<dbReference type="GO" id="GO:0005656">
    <property type="term" value="C:nuclear pre-replicative complex"/>
    <property type="evidence" value="ECO:0007669"/>
    <property type="project" value="UniProtKB-ARBA"/>
</dbReference>
<dbReference type="Gene3D" id="2.20.28.10">
    <property type="match status" value="1"/>
</dbReference>
<evidence type="ECO:0000256" key="4">
    <source>
        <dbReference type="RuleBase" id="RU004070"/>
    </source>
</evidence>
<dbReference type="PANTHER" id="PTHR11630">
    <property type="entry name" value="DNA REPLICATION LICENSING FACTOR MCM FAMILY MEMBER"/>
    <property type="match status" value="1"/>
</dbReference>
<comment type="similarity">
    <text evidence="4">Belongs to the MCM family.</text>
</comment>
<dbReference type="GO" id="GO:0042555">
    <property type="term" value="C:MCM complex"/>
    <property type="evidence" value="ECO:0007669"/>
    <property type="project" value="UniProtKB-ARBA"/>
</dbReference>
<feature type="domain" description="MCM C-terminal AAA(+) ATPase" evidence="6">
    <location>
        <begin position="321"/>
        <end position="488"/>
    </location>
</feature>
<dbReference type="Proteomes" id="UP000789759">
    <property type="component" value="Unassembled WGS sequence"/>
</dbReference>
<dbReference type="OrthoDB" id="7462577at2759"/>
<proteinExistence type="inferred from homology"/>
<dbReference type="SUPFAM" id="SSF52540">
    <property type="entry name" value="P-loop containing nucleoside triphosphate hydrolases"/>
    <property type="match status" value="1"/>
</dbReference>
<dbReference type="GO" id="GO:0006279">
    <property type="term" value="P:premeiotic DNA replication"/>
    <property type="evidence" value="ECO:0007669"/>
    <property type="project" value="UniProtKB-ARBA"/>
</dbReference>
<dbReference type="InterPro" id="IPR012340">
    <property type="entry name" value="NA-bd_OB-fold"/>
</dbReference>
<dbReference type="AlphaFoldDB" id="A0A9N8VMQ8"/>
<keyword evidence="2 4" id="KW-0067">ATP-binding</keyword>
<dbReference type="InterPro" id="IPR001208">
    <property type="entry name" value="MCM_dom"/>
</dbReference>
<dbReference type="Pfam" id="PF17207">
    <property type="entry name" value="MCM_OB"/>
    <property type="match status" value="1"/>
</dbReference>
<evidence type="ECO:0000256" key="2">
    <source>
        <dbReference type="ARBA" id="ARBA00022840"/>
    </source>
</evidence>
<evidence type="ECO:0000256" key="5">
    <source>
        <dbReference type="SAM" id="MobiDB-lite"/>
    </source>
</evidence>
<feature type="compositionally biased region" description="Basic and acidic residues" evidence="5">
    <location>
        <begin position="21"/>
        <end position="34"/>
    </location>
</feature>
<dbReference type="Gene3D" id="3.40.50.300">
    <property type="entry name" value="P-loop containing nucleotide triphosphate hydrolases"/>
    <property type="match status" value="2"/>
</dbReference>
<protein>
    <submittedName>
        <fullName evidence="7">20762_t:CDS:1</fullName>
    </submittedName>
</protein>
<dbReference type="PRINTS" id="PR01657">
    <property type="entry name" value="MCMFAMILY"/>
</dbReference>
<keyword evidence="8" id="KW-1185">Reference proteome</keyword>
<organism evidence="7 8">
    <name type="scientific">Cetraspora pellucida</name>
    <dbReference type="NCBI Taxonomy" id="1433469"/>
    <lineage>
        <taxon>Eukaryota</taxon>
        <taxon>Fungi</taxon>
        <taxon>Fungi incertae sedis</taxon>
        <taxon>Mucoromycota</taxon>
        <taxon>Glomeromycotina</taxon>
        <taxon>Glomeromycetes</taxon>
        <taxon>Diversisporales</taxon>
        <taxon>Gigasporaceae</taxon>
        <taxon>Cetraspora</taxon>
    </lineage>
</organism>
<name>A0A9N8VMQ8_9GLOM</name>
<dbReference type="GO" id="GO:0031261">
    <property type="term" value="C:DNA replication preinitiation complex"/>
    <property type="evidence" value="ECO:0007669"/>
    <property type="project" value="UniProtKB-ARBA"/>
</dbReference>
<dbReference type="SMART" id="SM00350">
    <property type="entry name" value="MCM"/>
    <property type="match status" value="1"/>
</dbReference>
<sequence length="693" mass="78755">MTDSKKPQEQTQSHPFETGDEISKNSKDKENEENKSSFEAIIEAGARTGITILSLKEECLIAIYMWIVKEIMNRKSNMFNTSDDHGFSNKNLNASCDKEHHRSSSSPEYNDTFHKRFTAIKDLTENLIGKTVSVRGAVTYSSGIKLYASEVTFTCAECNVCQTLEFSGGKYYFPFKCKTWGCKSKEFTPILKYNEETNKKEFADWQIIRLQEVWDGYGEAAALPMIIDCELRDELVDTAKPGDFVSVTGKLEVHEIPVNEKAKGSMMHNLYIGVTEIKKILIFENFSRDCRENLTNPEDTYFSLTDLFKIKHVIDFQSDDLFKRIVNSFCPNVYGHEIVKAGILLTLFGGTDDSAINVLIVGDPGTDKRDFLDAANKVAPHTVFTPITQAGNSPLMPLLHHDKRSGDLILEAGSFALSNTGICRIDDFEKITQPNALAEAMSRQTISRTKLLSENLKIGNALLSNFDLIFLLLDIPDEEMDHYLSERVMTVHSGVYSEDKLDKSQRYVPSPSNINISHLVGILPLSKRLKISTEDKDMTVLPLSLLQKYIAYARKYVHPRLSQEAREMIKTFFVNMRHKYQFVDGTQITIRQLETMVRLSQARARMELRDIVISEDVEDVAEIMEFCLFRIQKDDFGNIRTKAKTKAVMRSGKQAEAKRFLNELQRLGNVKGNYVFTIQDMQQIATGNYTINV</sequence>
<dbReference type="GO" id="GO:0005524">
    <property type="term" value="F:ATP binding"/>
    <property type="evidence" value="ECO:0007669"/>
    <property type="project" value="UniProtKB-KW"/>
</dbReference>
<keyword evidence="1 4" id="KW-0547">Nucleotide-binding</keyword>